<feature type="binding site" description="axial binding residue" evidence="12">
    <location>
        <position position="445"/>
    </location>
    <ligand>
        <name>heme</name>
        <dbReference type="ChEBI" id="CHEBI:30413"/>
    </ligand>
    <ligandPart>
        <name>Fe</name>
        <dbReference type="ChEBI" id="CHEBI:18248"/>
    </ligandPart>
</feature>
<keyword evidence="5 12" id="KW-0349">Heme</keyword>
<dbReference type="PANTHER" id="PTHR24291">
    <property type="entry name" value="CYTOCHROME P450 FAMILY 4"/>
    <property type="match status" value="1"/>
</dbReference>
<evidence type="ECO:0000256" key="1">
    <source>
        <dbReference type="ARBA" id="ARBA00001971"/>
    </source>
</evidence>
<dbReference type="PROSITE" id="PS00086">
    <property type="entry name" value="CYTOCHROME_P450"/>
    <property type="match status" value="1"/>
</dbReference>
<accession>D6WKD5</accession>
<evidence type="ECO:0000256" key="7">
    <source>
        <dbReference type="ARBA" id="ARBA00022824"/>
    </source>
</evidence>
<organism evidence="15 16">
    <name type="scientific">Tribolium castaneum</name>
    <name type="common">Red flour beetle</name>
    <dbReference type="NCBI Taxonomy" id="7070"/>
    <lineage>
        <taxon>Eukaryota</taxon>
        <taxon>Metazoa</taxon>
        <taxon>Ecdysozoa</taxon>
        <taxon>Arthropoda</taxon>
        <taxon>Hexapoda</taxon>
        <taxon>Insecta</taxon>
        <taxon>Pterygota</taxon>
        <taxon>Neoptera</taxon>
        <taxon>Endopterygota</taxon>
        <taxon>Coleoptera</taxon>
        <taxon>Polyphaga</taxon>
        <taxon>Cucujiformia</taxon>
        <taxon>Tenebrionidae</taxon>
        <taxon>Tenebrionidae incertae sedis</taxon>
        <taxon>Tribolium</taxon>
    </lineage>
</organism>
<dbReference type="HOGENOM" id="CLU_001570_5_1_1"/>
<gene>
    <name evidence="15" type="primary">AUGUSTUS-3.0.2_13680</name>
    <name evidence="15" type="ORF">TcasGA2_TC013680</name>
</gene>
<dbReference type="InterPro" id="IPR002401">
    <property type="entry name" value="Cyt_P450_E_grp-I"/>
</dbReference>
<evidence type="ECO:0000256" key="3">
    <source>
        <dbReference type="ARBA" id="ARBA00004406"/>
    </source>
</evidence>
<evidence type="ECO:0000256" key="11">
    <source>
        <dbReference type="ARBA" id="ARBA00023033"/>
    </source>
</evidence>
<dbReference type="GO" id="GO:0016705">
    <property type="term" value="F:oxidoreductase activity, acting on paired donors, with incorporation or reduction of molecular oxygen"/>
    <property type="evidence" value="ECO:0007669"/>
    <property type="project" value="InterPro"/>
</dbReference>
<dbReference type="eggNOG" id="KOG0157">
    <property type="taxonomic scope" value="Eukaryota"/>
</dbReference>
<feature type="transmembrane region" description="Helical" evidence="14">
    <location>
        <begin position="6"/>
        <end position="22"/>
    </location>
</feature>
<keyword evidence="14" id="KW-1133">Transmembrane helix</keyword>
<dbReference type="STRING" id="7070.D6WKD5"/>
<dbReference type="PANTHER" id="PTHR24291:SF187">
    <property type="entry name" value="CYTOCHROME P450 4AE1-RELATED"/>
    <property type="match status" value="1"/>
</dbReference>
<dbReference type="InterPro" id="IPR050196">
    <property type="entry name" value="Cytochrome_P450_Monoox"/>
</dbReference>
<dbReference type="Proteomes" id="UP000007266">
    <property type="component" value="Linkage group 5"/>
</dbReference>
<keyword evidence="7" id="KW-0256">Endoplasmic reticulum</keyword>
<keyword evidence="16" id="KW-1185">Reference proteome</keyword>
<keyword evidence="14" id="KW-0812">Transmembrane</keyword>
<dbReference type="PhylomeDB" id="D6WKD5"/>
<dbReference type="Gene3D" id="1.10.630.10">
    <property type="entry name" value="Cytochrome P450"/>
    <property type="match status" value="1"/>
</dbReference>
<dbReference type="GO" id="GO:0005789">
    <property type="term" value="C:endoplasmic reticulum membrane"/>
    <property type="evidence" value="ECO:0007669"/>
    <property type="project" value="UniProtKB-SubCell"/>
</dbReference>
<dbReference type="GO" id="GO:0005506">
    <property type="term" value="F:iron ion binding"/>
    <property type="evidence" value="ECO:0007669"/>
    <property type="project" value="InterPro"/>
</dbReference>
<dbReference type="EMBL" id="KQ971342">
    <property type="protein sequence ID" value="EFA04616.1"/>
    <property type="molecule type" value="Genomic_DNA"/>
</dbReference>
<protein>
    <submittedName>
        <fullName evidence="15">Cytochrome P450-like protein</fullName>
    </submittedName>
</protein>
<dbReference type="Pfam" id="PF00067">
    <property type="entry name" value="p450"/>
    <property type="match status" value="1"/>
</dbReference>
<evidence type="ECO:0000256" key="5">
    <source>
        <dbReference type="ARBA" id="ARBA00022617"/>
    </source>
</evidence>
<dbReference type="FunCoup" id="D6WKD5">
    <property type="interactions" value="99"/>
</dbReference>
<dbReference type="PRINTS" id="PR00385">
    <property type="entry name" value="P450"/>
</dbReference>
<dbReference type="InParanoid" id="D6WKD5"/>
<proteinExistence type="inferred from homology"/>
<dbReference type="GO" id="GO:0020037">
    <property type="term" value="F:heme binding"/>
    <property type="evidence" value="ECO:0007669"/>
    <property type="project" value="InterPro"/>
</dbReference>
<dbReference type="InterPro" id="IPR036396">
    <property type="entry name" value="Cyt_P450_sf"/>
</dbReference>
<comment type="similarity">
    <text evidence="4 13">Belongs to the cytochrome P450 family.</text>
</comment>
<dbReference type="OMA" id="IDGEREC"/>
<evidence type="ECO:0000256" key="6">
    <source>
        <dbReference type="ARBA" id="ARBA00022723"/>
    </source>
</evidence>
<evidence type="ECO:0000256" key="9">
    <source>
        <dbReference type="ARBA" id="ARBA00023002"/>
    </source>
</evidence>
<dbReference type="AlphaFoldDB" id="D6WKD5"/>
<evidence type="ECO:0000256" key="12">
    <source>
        <dbReference type="PIRSR" id="PIRSR602401-1"/>
    </source>
</evidence>
<comment type="cofactor">
    <cofactor evidence="1 12">
        <name>heme</name>
        <dbReference type="ChEBI" id="CHEBI:30413"/>
    </cofactor>
</comment>
<evidence type="ECO:0000256" key="14">
    <source>
        <dbReference type="SAM" id="Phobius"/>
    </source>
</evidence>
<dbReference type="GO" id="GO:0004497">
    <property type="term" value="F:monooxygenase activity"/>
    <property type="evidence" value="ECO:0007669"/>
    <property type="project" value="UniProtKB-KW"/>
</dbReference>
<reference evidence="15 16" key="2">
    <citation type="journal article" date="2010" name="Nucleic Acids Res.">
        <title>BeetleBase in 2010: revisions to provide comprehensive genomic information for Tribolium castaneum.</title>
        <authorList>
            <person name="Kim H.S."/>
            <person name="Murphy T."/>
            <person name="Xia J."/>
            <person name="Caragea D."/>
            <person name="Park Y."/>
            <person name="Beeman R.W."/>
            <person name="Lorenzen M.D."/>
            <person name="Butcher S."/>
            <person name="Manak J.R."/>
            <person name="Brown S.J."/>
        </authorList>
    </citation>
    <scope>GENOME REANNOTATION</scope>
    <source>
        <strain evidence="15 16">Georgia GA2</strain>
    </source>
</reference>
<dbReference type="InterPro" id="IPR001128">
    <property type="entry name" value="Cyt_P450"/>
</dbReference>
<evidence type="ECO:0000256" key="4">
    <source>
        <dbReference type="ARBA" id="ARBA00010617"/>
    </source>
</evidence>
<dbReference type="PRINTS" id="PR00463">
    <property type="entry name" value="EP450I"/>
</dbReference>
<keyword evidence="11 13" id="KW-0503">Monooxygenase</keyword>
<reference evidence="15 16" key="1">
    <citation type="journal article" date="2008" name="Nature">
        <title>The genome of the model beetle and pest Tribolium castaneum.</title>
        <authorList>
            <consortium name="Tribolium Genome Sequencing Consortium"/>
            <person name="Richards S."/>
            <person name="Gibbs R.A."/>
            <person name="Weinstock G.M."/>
            <person name="Brown S.J."/>
            <person name="Denell R."/>
            <person name="Beeman R.W."/>
            <person name="Gibbs R."/>
            <person name="Beeman R.W."/>
            <person name="Brown S.J."/>
            <person name="Bucher G."/>
            <person name="Friedrich M."/>
            <person name="Grimmelikhuijzen C.J."/>
            <person name="Klingler M."/>
            <person name="Lorenzen M."/>
            <person name="Richards S."/>
            <person name="Roth S."/>
            <person name="Schroder R."/>
            <person name="Tautz D."/>
            <person name="Zdobnov E.M."/>
            <person name="Muzny D."/>
            <person name="Gibbs R.A."/>
            <person name="Weinstock G.M."/>
            <person name="Attaway T."/>
            <person name="Bell S."/>
            <person name="Buhay C.J."/>
            <person name="Chandrabose M.N."/>
            <person name="Chavez D."/>
            <person name="Clerk-Blankenburg K.P."/>
            <person name="Cree A."/>
            <person name="Dao M."/>
            <person name="Davis C."/>
            <person name="Chacko J."/>
            <person name="Dinh H."/>
            <person name="Dugan-Rocha S."/>
            <person name="Fowler G."/>
            <person name="Garner T.T."/>
            <person name="Garnes J."/>
            <person name="Gnirke A."/>
            <person name="Hawes A."/>
            <person name="Hernandez J."/>
            <person name="Hines S."/>
            <person name="Holder M."/>
            <person name="Hume J."/>
            <person name="Jhangiani S.N."/>
            <person name="Joshi V."/>
            <person name="Khan Z.M."/>
            <person name="Jackson L."/>
            <person name="Kovar C."/>
            <person name="Kowis A."/>
            <person name="Lee S."/>
            <person name="Lewis L.R."/>
            <person name="Margolis J."/>
            <person name="Morgan M."/>
            <person name="Nazareth L.V."/>
            <person name="Nguyen N."/>
            <person name="Okwuonu G."/>
            <person name="Parker D."/>
            <person name="Richards S."/>
            <person name="Ruiz S.J."/>
            <person name="Santibanez J."/>
            <person name="Savard J."/>
            <person name="Scherer S.E."/>
            <person name="Schneider B."/>
            <person name="Sodergren E."/>
            <person name="Tautz D."/>
            <person name="Vattahil S."/>
            <person name="Villasana D."/>
            <person name="White C.S."/>
            <person name="Wright R."/>
            <person name="Park Y."/>
            <person name="Beeman R.W."/>
            <person name="Lord J."/>
            <person name="Oppert B."/>
            <person name="Lorenzen M."/>
            <person name="Brown S."/>
            <person name="Wang L."/>
            <person name="Savard J."/>
            <person name="Tautz D."/>
            <person name="Richards S."/>
            <person name="Weinstock G."/>
            <person name="Gibbs R.A."/>
            <person name="Liu Y."/>
            <person name="Worley K."/>
            <person name="Weinstock G."/>
            <person name="Elsik C.G."/>
            <person name="Reese J.T."/>
            <person name="Elhaik E."/>
            <person name="Landan G."/>
            <person name="Graur D."/>
            <person name="Arensburger P."/>
            <person name="Atkinson P."/>
            <person name="Beeman R.W."/>
            <person name="Beidler J."/>
            <person name="Brown S.J."/>
            <person name="Demuth J.P."/>
            <person name="Drury D.W."/>
            <person name="Du Y.Z."/>
            <person name="Fujiwara H."/>
            <person name="Lorenzen M."/>
            <person name="Maselli V."/>
            <person name="Osanai M."/>
            <person name="Park Y."/>
            <person name="Robertson H.M."/>
            <person name="Tu Z."/>
            <person name="Wang J.J."/>
            <person name="Wang S."/>
            <person name="Richards S."/>
            <person name="Song H."/>
            <person name="Zhang L."/>
            <person name="Sodergren E."/>
            <person name="Werner D."/>
            <person name="Stanke M."/>
            <person name="Morgenstern B."/>
            <person name="Solovyev V."/>
            <person name="Kosarev P."/>
            <person name="Brown G."/>
            <person name="Chen H.C."/>
            <person name="Ermolaeva O."/>
            <person name="Hlavina W."/>
            <person name="Kapustin Y."/>
            <person name="Kiryutin B."/>
            <person name="Kitts P."/>
            <person name="Maglott D."/>
            <person name="Pruitt K."/>
            <person name="Sapojnikov V."/>
            <person name="Souvorov A."/>
            <person name="Mackey A.J."/>
            <person name="Waterhouse R.M."/>
            <person name="Wyder S."/>
            <person name="Zdobnov E.M."/>
            <person name="Zdobnov E.M."/>
            <person name="Wyder S."/>
            <person name="Kriventseva E.V."/>
            <person name="Kadowaki T."/>
            <person name="Bork P."/>
            <person name="Aranda M."/>
            <person name="Bao R."/>
            <person name="Beermann A."/>
            <person name="Berns N."/>
            <person name="Bolognesi R."/>
            <person name="Bonneton F."/>
            <person name="Bopp D."/>
            <person name="Brown S.J."/>
            <person name="Bucher G."/>
            <person name="Butts T."/>
            <person name="Chaumot A."/>
            <person name="Denell R.E."/>
            <person name="Ferrier D.E."/>
            <person name="Friedrich M."/>
            <person name="Gordon C.M."/>
            <person name="Jindra M."/>
            <person name="Klingler M."/>
            <person name="Lan Q."/>
            <person name="Lattorff H.M."/>
            <person name="Laudet V."/>
            <person name="von Levetsow C."/>
            <person name="Liu Z."/>
            <person name="Lutz R."/>
            <person name="Lynch J.A."/>
            <person name="da Fonseca R.N."/>
            <person name="Posnien N."/>
            <person name="Reuter R."/>
            <person name="Roth S."/>
            <person name="Savard J."/>
            <person name="Schinko J.B."/>
            <person name="Schmitt C."/>
            <person name="Schoppmeier M."/>
            <person name="Schroder R."/>
            <person name="Shippy T.D."/>
            <person name="Simonnet F."/>
            <person name="Marques-Souza H."/>
            <person name="Tautz D."/>
            <person name="Tomoyasu Y."/>
            <person name="Trauner J."/>
            <person name="Van der Zee M."/>
            <person name="Vervoort M."/>
            <person name="Wittkopp N."/>
            <person name="Wimmer E.A."/>
            <person name="Yang X."/>
            <person name="Jones A.K."/>
            <person name="Sattelle D.B."/>
            <person name="Ebert P.R."/>
            <person name="Nelson D."/>
            <person name="Scott J.G."/>
            <person name="Beeman R.W."/>
            <person name="Muthukrishnan S."/>
            <person name="Kramer K.J."/>
            <person name="Arakane Y."/>
            <person name="Beeman R.W."/>
            <person name="Zhu Q."/>
            <person name="Hogenkamp D."/>
            <person name="Dixit R."/>
            <person name="Oppert B."/>
            <person name="Jiang H."/>
            <person name="Zou Z."/>
            <person name="Marshall J."/>
            <person name="Elpidina E."/>
            <person name="Vinokurov K."/>
            <person name="Oppert C."/>
            <person name="Zou Z."/>
            <person name="Evans J."/>
            <person name="Lu Z."/>
            <person name="Zhao P."/>
            <person name="Sumathipala N."/>
            <person name="Altincicek B."/>
            <person name="Vilcinskas A."/>
            <person name="Williams M."/>
            <person name="Hultmark D."/>
            <person name="Hetru C."/>
            <person name="Jiang H."/>
            <person name="Grimmelikhuijzen C.J."/>
            <person name="Hauser F."/>
            <person name="Cazzamali G."/>
            <person name="Williamson M."/>
            <person name="Park Y."/>
            <person name="Li B."/>
            <person name="Tanaka Y."/>
            <person name="Predel R."/>
            <person name="Neupert S."/>
            <person name="Schachtner J."/>
            <person name="Verleyen P."/>
            <person name="Raible F."/>
            <person name="Bork P."/>
            <person name="Friedrich M."/>
            <person name="Walden K.K."/>
            <person name="Robertson H.M."/>
            <person name="Angeli S."/>
            <person name="Foret S."/>
            <person name="Bucher G."/>
            <person name="Schuetz S."/>
            <person name="Maleszka R."/>
            <person name="Wimmer E.A."/>
            <person name="Beeman R.W."/>
            <person name="Lorenzen M."/>
            <person name="Tomoyasu Y."/>
            <person name="Miller S.C."/>
            <person name="Grossmann D."/>
            <person name="Bucher G."/>
        </authorList>
    </citation>
    <scope>NUCLEOTIDE SEQUENCE [LARGE SCALE GENOMIC DNA]</scope>
    <source>
        <strain evidence="15 16">Georgia GA2</strain>
    </source>
</reference>
<dbReference type="SUPFAM" id="SSF48264">
    <property type="entry name" value="Cytochrome P450"/>
    <property type="match status" value="1"/>
</dbReference>
<dbReference type="FunFam" id="1.10.630.10:FF:000182">
    <property type="entry name" value="Cytochrome P450 3A4"/>
    <property type="match status" value="1"/>
</dbReference>
<evidence type="ECO:0000313" key="16">
    <source>
        <dbReference type="Proteomes" id="UP000007266"/>
    </source>
</evidence>
<comment type="subcellular location">
    <subcellularLocation>
        <location evidence="3">Endoplasmic reticulum membrane</location>
        <topology evidence="3">Peripheral membrane protein</topology>
    </subcellularLocation>
    <subcellularLocation>
        <location evidence="2">Microsome membrane</location>
        <topology evidence="2">Peripheral membrane protein</topology>
    </subcellularLocation>
</comment>
<keyword evidence="9 13" id="KW-0560">Oxidoreductase</keyword>
<evidence type="ECO:0000256" key="13">
    <source>
        <dbReference type="RuleBase" id="RU000461"/>
    </source>
</evidence>
<evidence type="ECO:0000256" key="8">
    <source>
        <dbReference type="ARBA" id="ARBA00022848"/>
    </source>
</evidence>
<keyword evidence="6 12" id="KW-0479">Metal-binding</keyword>
<evidence type="ECO:0000256" key="2">
    <source>
        <dbReference type="ARBA" id="ARBA00004174"/>
    </source>
</evidence>
<keyword evidence="10 12" id="KW-0408">Iron</keyword>
<name>D6WKD5_TRICA</name>
<evidence type="ECO:0000313" key="15">
    <source>
        <dbReference type="EMBL" id="EFA04616.1"/>
    </source>
</evidence>
<sequence length="499" mass="57500">MALLTDVFLPLVIILLIFWYWYRSQKNKKYYQNVATPPTVPILGNALDFTTTTELLGTFMRYRKDYGGLVKVHIGPLRHFLLVSDYKMLEYLLSSPKIVDKSEDYKFLSSWLGTGLLLADGGPKWKKHRKILTPAFHFQILEQFVDVFDSCSNVLIQKLDKEVGNTSVDVYPFVTLFTLDVICESTMGTKINAQDDVTSDYVQSVKHMCRIIIERSISPVQMYDFLFVFTRNYFIQRRALRILHDKADGVISQRLRELQAQTKTDSEGDSEGIKKKKAFLDLILEAKVDGKPLSQDDIRQEVETFMFAGHDTTASAISFTLYCLANYPEVQKMAYEEQLSIFEDNNEPDVTYANLQSMKYLELVIKETLRLYPSVPIIGRQSGEDFQFDNSWIPKGDTMLLFLYGIHRDPKYFKDPEVFDPNRFENPDNKMPYSYIPFSAGPRNCIGQKFAMLEMKCVLSKILRKFELQPAVPQHNLLLTAETVLKSANGIKIGIKLRK</sequence>
<dbReference type="InterPro" id="IPR017972">
    <property type="entry name" value="Cyt_P450_CS"/>
</dbReference>
<evidence type="ECO:0000256" key="10">
    <source>
        <dbReference type="ARBA" id="ARBA00023004"/>
    </source>
</evidence>
<dbReference type="CDD" id="cd20628">
    <property type="entry name" value="CYP4"/>
    <property type="match status" value="1"/>
</dbReference>
<keyword evidence="14" id="KW-0472">Membrane</keyword>
<keyword evidence="8" id="KW-0492">Microsome</keyword>